<proteinExistence type="predicted"/>
<name>A0ABT9MPQ6_9ACTN</name>
<evidence type="ECO:0000313" key="2">
    <source>
        <dbReference type="Proteomes" id="UP001240984"/>
    </source>
</evidence>
<accession>A0ABT9MPQ6</accession>
<keyword evidence="2" id="KW-1185">Reference proteome</keyword>
<evidence type="ECO:0008006" key="3">
    <source>
        <dbReference type="Google" id="ProtNLM"/>
    </source>
</evidence>
<comment type="caution">
    <text evidence="1">The sequence shown here is derived from an EMBL/GenBank/DDBJ whole genome shotgun (WGS) entry which is preliminary data.</text>
</comment>
<reference evidence="1 2" key="1">
    <citation type="submission" date="2023-07" db="EMBL/GenBank/DDBJ databases">
        <title>Sequencing the genomes of 1000 actinobacteria strains.</title>
        <authorList>
            <person name="Klenk H.-P."/>
        </authorList>
    </citation>
    <scope>NUCLEOTIDE SEQUENCE [LARGE SCALE GENOMIC DNA]</scope>
    <source>
        <strain evidence="1 2">DSM 44710</strain>
    </source>
</reference>
<gene>
    <name evidence="1" type="ORF">J2S43_001918</name>
</gene>
<organism evidence="1 2">
    <name type="scientific">Catenuloplanes nepalensis</name>
    <dbReference type="NCBI Taxonomy" id="587533"/>
    <lineage>
        <taxon>Bacteria</taxon>
        <taxon>Bacillati</taxon>
        <taxon>Actinomycetota</taxon>
        <taxon>Actinomycetes</taxon>
        <taxon>Micromonosporales</taxon>
        <taxon>Micromonosporaceae</taxon>
        <taxon>Catenuloplanes</taxon>
    </lineage>
</organism>
<sequence>MEIRIGAVLDHSALVAYARLDGLAVGELLMVLAENSDVAGVPAGCLLSAHEALGDDHEGRRRLAELATHPDIAVAVLPLMGPDVVDVMTASGKAAELIGRHAVIEAHRRRVPLATYEAATARTEVHDVLDLAAH</sequence>
<dbReference type="RefSeq" id="WP_306828444.1">
    <property type="nucleotide sequence ID" value="NZ_JAUSRA010000001.1"/>
</dbReference>
<dbReference type="Proteomes" id="UP001240984">
    <property type="component" value="Unassembled WGS sequence"/>
</dbReference>
<dbReference type="EMBL" id="JAUSRA010000001">
    <property type="protein sequence ID" value="MDP9793406.1"/>
    <property type="molecule type" value="Genomic_DNA"/>
</dbReference>
<protein>
    <recommendedName>
        <fullName evidence="3">PIN domain-containing protein</fullName>
    </recommendedName>
</protein>
<evidence type="ECO:0000313" key="1">
    <source>
        <dbReference type="EMBL" id="MDP9793406.1"/>
    </source>
</evidence>